<dbReference type="EMBL" id="DUZY01000008">
    <property type="protein sequence ID" value="DAD47612.1"/>
    <property type="molecule type" value="Genomic_DNA"/>
</dbReference>
<keyword evidence="2" id="KW-1185">Reference proteome</keyword>
<reference evidence="1 2" key="1">
    <citation type="journal article" date="2020" name="Mol. Biol. Evol.">
        <title>Distinct Expression and Methylation Patterns for Genes with Different Fates following a Single Whole-Genome Duplication in Flowering Plants.</title>
        <authorList>
            <person name="Shi T."/>
            <person name="Rahmani R.S."/>
            <person name="Gugger P.F."/>
            <person name="Wang M."/>
            <person name="Li H."/>
            <person name="Zhang Y."/>
            <person name="Li Z."/>
            <person name="Wang Q."/>
            <person name="Van de Peer Y."/>
            <person name="Marchal K."/>
            <person name="Chen J."/>
        </authorList>
    </citation>
    <scope>NUCLEOTIDE SEQUENCE [LARGE SCALE GENOMIC DNA]</scope>
    <source>
        <tissue evidence="1">Leaf</tissue>
    </source>
</reference>
<accession>A0A822ZQV3</accession>
<gene>
    <name evidence="1" type="ORF">HUJ06_017549</name>
</gene>
<organism evidence="1 2">
    <name type="scientific">Nelumbo nucifera</name>
    <name type="common">Sacred lotus</name>
    <dbReference type="NCBI Taxonomy" id="4432"/>
    <lineage>
        <taxon>Eukaryota</taxon>
        <taxon>Viridiplantae</taxon>
        <taxon>Streptophyta</taxon>
        <taxon>Embryophyta</taxon>
        <taxon>Tracheophyta</taxon>
        <taxon>Spermatophyta</taxon>
        <taxon>Magnoliopsida</taxon>
        <taxon>Proteales</taxon>
        <taxon>Nelumbonaceae</taxon>
        <taxon>Nelumbo</taxon>
    </lineage>
</organism>
<protein>
    <submittedName>
        <fullName evidence="1">Uncharacterized protein</fullName>
    </submittedName>
</protein>
<dbReference type="AlphaFoldDB" id="A0A822ZQV3"/>
<evidence type="ECO:0000313" key="1">
    <source>
        <dbReference type="EMBL" id="DAD47612.1"/>
    </source>
</evidence>
<dbReference type="Proteomes" id="UP000607653">
    <property type="component" value="Unassembled WGS sequence"/>
</dbReference>
<evidence type="ECO:0000313" key="2">
    <source>
        <dbReference type="Proteomes" id="UP000607653"/>
    </source>
</evidence>
<sequence length="188" mass="21339">MPRRGSFGQSNLPTHLRGGTDNLSIHLHVLNCMVQHQSKSELCFELSWSAMVAFITSMYQAKGQDPFDQLPLFLLALLLRFCTSIALRQFPNLSVEMQNRLEFTGNLSRTTSLVLVIWIPLHKKLGWLAYPLCGCPLVLTTILPLKRLYEQVRCRAMEAVRRALLILGSSFTRASPSVVSMQRRRLPV</sequence>
<comment type="caution">
    <text evidence="1">The sequence shown here is derived from an EMBL/GenBank/DDBJ whole genome shotgun (WGS) entry which is preliminary data.</text>
</comment>
<proteinExistence type="predicted"/>
<name>A0A822ZQV3_NELNU</name>